<keyword evidence="7" id="KW-1185">Reference proteome</keyword>
<evidence type="ECO:0000313" key="6">
    <source>
        <dbReference type="EMBL" id="QSZ28068.1"/>
    </source>
</evidence>
<dbReference type="Gene3D" id="3.40.50.300">
    <property type="entry name" value="P-loop containing nucleotide triphosphate hydrolases"/>
    <property type="match status" value="2"/>
</dbReference>
<proteinExistence type="inferred from homology"/>
<dbReference type="GO" id="GO:0016887">
    <property type="term" value="F:ATP hydrolysis activity"/>
    <property type="evidence" value="ECO:0007669"/>
    <property type="project" value="InterPro"/>
</dbReference>
<evidence type="ECO:0000256" key="1">
    <source>
        <dbReference type="ARBA" id="ARBA00006930"/>
    </source>
</evidence>
<feature type="domain" description="Rad50/SbcC-type AAA" evidence="5">
    <location>
        <begin position="6"/>
        <end position="261"/>
    </location>
</feature>
<dbReference type="AlphaFoldDB" id="A0A975AXA2"/>
<sequence length="664" mass="76092">MLLRTLKLKDFRQFKGEQTISFATDPEKNVTVIMGENGSGKTTLAQAFTWCLYGDTDFDDKSMLCKATAQAMLPNTEETVRVELSLMHSGIEYTLIREQRYTKDGTGNLKRPNNTIFKIAYKNSDGQREFVRDLETDIRMKEILPKELSKYFFFDGERIGNMSKEIRKGKSQEFAQAVRGLLGLSAFTAALDHLKGRAPKVSVIRSYDESYDSKSDSKIAQYTKEIEECEEKIAGIEKRLEEIENEESIAQEKCNDLSEKIKANADSERLAKEKECLRQKLQGLVQSKVSNTASLLKSFNKDASAYFAKKLMKDALKQLSEADKLDKGIPDINARTIEFLIKRGICLCGSKIEVGNDAYKELNKVLEFIPPQSIGALIGQFVRECELKCKSSDSMFDDVSDKYSMIRDFENTYAEVENEIKLIEEKLQGMEKVGELQKDLIKYEKALRQLSEERDNLNRQKGSFETLRDRRITERNELTLKDENNRKIEVYKAYAQYMYDVLDTLYKEKEAETRAELEKTVNEIFRSIYNGGFSLSIDEKYNIQIVVNDFEVFNEDVETSTAQSISVIFAFISGVIKMARQSRNSENEMLVSEPYPLVMDAPLSAFDKTRIKTVCDALPKVAEQVIIFIKDTDGEIAETNMGKKVGMRYLFDKKNEFETYLVTR</sequence>
<evidence type="ECO:0000256" key="2">
    <source>
        <dbReference type="ARBA" id="ARBA00011322"/>
    </source>
</evidence>
<accession>A0A975AXA2</accession>
<dbReference type="EMBL" id="CP060096">
    <property type="protein sequence ID" value="QSZ28068.1"/>
    <property type="molecule type" value="Genomic_DNA"/>
</dbReference>
<dbReference type="InterPro" id="IPR027417">
    <property type="entry name" value="P-loop_NTPase"/>
</dbReference>
<dbReference type="GO" id="GO:0006302">
    <property type="term" value="P:double-strand break repair"/>
    <property type="evidence" value="ECO:0007669"/>
    <property type="project" value="InterPro"/>
</dbReference>
<evidence type="ECO:0000259" key="5">
    <source>
        <dbReference type="Pfam" id="PF13476"/>
    </source>
</evidence>
<dbReference type="Pfam" id="PF13476">
    <property type="entry name" value="AAA_23"/>
    <property type="match status" value="1"/>
</dbReference>
<evidence type="ECO:0000313" key="7">
    <source>
        <dbReference type="Proteomes" id="UP000671913"/>
    </source>
</evidence>
<feature type="coiled-coil region" evidence="4">
    <location>
        <begin position="219"/>
        <end position="287"/>
    </location>
</feature>
<dbReference type="KEGG" id="aaut:ACETAC_04215"/>
<evidence type="ECO:0000256" key="4">
    <source>
        <dbReference type="SAM" id="Coils"/>
    </source>
</evidence>
<organism evidence="6 7">
    <name type="scientific">Aceticella autotrophica</name>
    <dbReference type="NCBI Taxonomy" id="2755338"/>
    <lineage>
        <taxon>Bacteria</taxon>
        <taxon>Bacillati</taxon>
        <taxon>Bacillota</taxon>
        <taxon>Clostridia</taxon>
        <taxon>Thermoanaerobacterales</taxon>
        <taxon>Thermoanaerobacteraceae</taxon>
        <taxon>Aceticella</taxon>
    </lineage>
</organism>
<protein>
    <recommendedName>
        <fullName evidence="3">Nuclease SbcCD subunit C</fullName>
    </recommendedName>
</protein>
<name>A0A975AXA2_9THEO</name>
<comment type="similarity">
    <text evidence="1">Belongs to the SMC family. SbcC subfamily.</text>
</comment>
<dbReference type="SUPFAM" id="SSF52540">
    <property type="entry name" value="P-loop containing nucleoside triphosphate hydrolases"/>
    <property type="match status" value="2"/>
</dbReference>
<reference evidence="6" key="1">
    <citation type="submission" date="2020-08" db="EMBL/GenBank/DDBJ databases">
        <title>Genomic insights into the carbon and energy metabolism of the first obligate autotrophic acetogenic bacterium Aceticella autotrophica gen. nov., sp. nov.</title>
        <authorList>
            <person name="Toshchakov S.V."/>
            <person name="Elcheninov A.G."/>
            <person name="Kublanov I.V."/>
            <person name="Frolov E.N."/>
            <person name="Lebedinsky A.V."/>
        </authorList>
    </citation>
    <scope>NUCLEOTIDE SEQUENCE</scope>
    <source>
        <strain evidence="6">3443-3Ac</strain>
    </source>
</reference>
<dbReference type="PANTHER" id="PTHR32114">
    <property type="entry name" value="ABC TRANSPORTER ABCH.3"/>
    <property type="match status" value="1"/>
</dbReference>
<evidence type="ECO:0000256" key="3">
    <source>
        <dbReference type="ARBA" id="ARBA00013368"/>
    </source>
</evidence>
<dbReference type="RefSeq" id="WP_284680803.1">
    <property type="nucleotide sequence ID" value="NZ_CP060096.1"/>
</dbReference>
<dbReference type="PANTHER" id="PTHR32114:SF2">
    <property type="entry name" value="ABC TRANSPORTER ABCH.3"/>
    <property type="match status" value="1"/>
</dbReference>
<dbReference type="Proteomes" id="UP000671913">
    <property type="component" value="Chromosome"/>
</dbReference>
<keyword evidence="4" id="KW-0175">Coiled coil</keyword>
<gene>
    <name evidence="6" type="ORF">ACETAC_04215</name>
</gene>
<comment type="subunit">
    <text evidence="2">Heterodimer of SbcC and SbcD.</text>
</comment>
<dbReference type="InterPro" id="IPR038729">
    <property type="entry name" value="Rad50/SbcC_AAA"/>
</dbReference>
<feature type="coiled-coil region" evidence="4">
    <location>
        <begin position="406"/>
        <end position="467"/>
    </location>
</feature>